<sequence>MHFKTTVTLRASRVERWIRVVKRDFLDRAPIKCMSLDCEFTDPRKGRDNQCAAVLQLSVATENLVFQICSTDEVPQLLKNFLQHKAIRFCCAAVHNDMKMLRSYGIIITSAFDLQKIIPNPTKKHSEYL</sequence>
<dbReference type="EMBL" id="JAUUTY010000004">
    <property type="protein sequence ID" value="KAK1648422.1"/>
    <property type="molecule type" value="Genomic_DNA"/>
</dbReference>
<dbReference type="Proteomes" id="UP001231189">
    <property type="component" value="Unassembled WGS sequence"/>
</dbReference>
<evidence type="ECO:0000259" key="3">
    <source>
        <dbReference type="Pfam" id="PF01612"/>
    </source>
</evidence>
<dbReference type="InterPro" id="IPR051132">
    <property type="entry name" value="3-5_Exonuclease_domain"/>
</dbReference>
<dbReference type="PANTHER" id="PTHR13620:SF122">
    <property type="entry name" value="3'-5' EXONUCLEASE DOMAIN-CONTAINING PROTEIN"/>
    <property type="match status" value="1"/>
</dbReference>
<dbReference type="InterPro" id="IPR036397">
    <property type="entry name" value="RNaseH_sf"/>
</dbReference>
<dbReference type="PANTHER" id="PTHR13620">
    <property type="entry name" value="3-5 EXONUCLEASE"/>
    <property type="match status" value="1"/>
</dbReference>
<evidence type="ECO:0000256" key="1">
    <source>
        <dbReference type="ARBA" id="ARBA00022722"/>
    </source>
</evidence>
<evidence type="ECO:0000313" key="5">
    <source>
        <dbReference type="Proteomes" id="UP001231189"/>
    </source>
</evidence>
<evidence type="ECO:0000313" key="4">
    <source>
        <dbReference type="EMBL" id="KAK1648422.1"/>
    </source>
</evidence>
<proteinExistence type="predicted"/>
<accession>A0AAD8WBW9</accession>
<evidence type="ECO:0000256" key="2">
    <source>
        <dbReference type="ARBA" id="ARBA00022801"/>
    </source>
</evidence>
<dbReference type="GO" id="GO:0006139">
    <property type="term" value="P:nucleobase-containing compound metabolic process"/>
    <property type="evidence" value="ECO:0007669"/>
    <property type="project" value="InterPro"/>
</dbReference>
<organism evidence="4 5">
    <name type="scientific">Lolium multiflorum</name>
    <name type="common">Italian ryegrass</name>
    <name type="synonym">Lolium perenne subsp. multiflorum</name>
    <dbReference type="NCBI Taxonomy" id="4521"/>
    <lineage>
        <taxon>Eukaryota</taxon>
        <taxon>Viridiplantae</taxon>
        <taxon>Streptophyta</taxon>
        <taxon>Embryophyta</taxon>
        <taxon>Tracheophyta</taxon>
        <taxon>Spermatophyta</taxon>
        <taxon>Magnoliopsida</taxon>
        <taxon>Liliopsida</taxon>
        <taxon>Poales</taxon>
        <taxon>Poaceae</taxon>
        <taxon>BOP clade</taxon>
        <taxon>Pooideae</taxon>
        <taxon>Poodae</taxon>
        <taxon>Poeae</taxon>
        <taxon>Poeae Chloroplast Group 2 (Poeae type)</taxon>
        <taxon>Loliodinae</taxon>
        <taxon>Loliinae</taxon>
        <taxon>Lolium</taxon>
    </lineage>
</organism>
<dbReference type="InterPro" id="IPR012337">
    <property type="entry name" value="RNaseH-like_sf"/>
</dbReference>
<dbReference type="AlphaFoldDB" id="A0AAD8WBW9"/>
<gene>
    <name evidence="4" type="ORF">QYE76_066227</name>
</gene>
<dbReference type="InterPro" id="IPR002562">
    <property type="entry name" value="3'-5'_exonuclease_dom"/>
</dbReference>
<reference evidence="4" key="1">
    <citation type="submission" date="2023-07" db="EMBL/GenBank/DDBJ databases">
        <title>A chromosome-level genome assembly of Lolium multiflorum.</title>
        <authorList>
            <person name="Chen Y."/>
            <person name="Copetti D."/>
            <person name="Kolliker R."/>
            <person name="Studer B."/>
        </authorList>
    </citation>
    <scope>NUCLEOTIDE SEQUENCE</scope>
    <source>
        <strain evidence="4">02402/16</strain>
        <tissue evidence="4">Leaf</tissue>
    </source>
</reference>
<dbReference type="Pfam" id="PF01612">
    <property type="entry name" value="DNA_pol_A_exo1"/>
    <property type="match status" value="1"/>
</dbReference>
<comment type="caution">
    <text evidence="4">The sequence shown here is derived from an EMBL/GenBank/DDBJ whole genome shotgun (WGS) entry which is preliminary data.</text>
</comment>
<keyword evidence="5" id="KW-1185">Reference proteome</keyword>
<dbReference type="SUPFAM" id="SSF53098">
    <property type="entry name" value="Ribonuclease H-like"/>
    <property type="match status" value="1"/>
</dbReference>
<dbReference type="GO" id="GO:0005634">
    <property type="term" value="C:nucleus"/>
    <property type="evidence" value="ECO:0007669"/>
    <property type="project" value="TreeGrafter"/>
</dbReference>
<dbReference type="GO" id="GO:0008408">
    <property type="term" value="F:3'-5' exonuclease activity"/>
    <property type="evidence" value="ECO:0007669"/>
    <property type="project" value="InterPro"/>
</dbReference>
<name>A0AAD8WBW9_LOLMU</name>
<dbReference type="GO" id="GO:0005737">
    <property type="term" value="C:cytoplasm"/>
    <property type="evidence" value="ECO:0007669"/>
    <property type="project" value="TreeGrafter"/>
</dbReference>
<keyword evidence="2" id="KW-0378">Hydrolase</keyword>
<dbReference type="Gene3D" id="3.30.420.10">
    <property type="entry name" value="Ribonuclease H-like superfamily/Ribonuclease H"/>
    <property type="match status" value="1"/>
</dbReference>
<dbReference type="GO" id="GO:0003676">
    <property type="term" value="F:nucleic acid binding"/>
    <property type="evidence" value="ECO:0007669"/>
    <property type="project" value="InterPro"/>
</dbReference>
<keyword evidence="1" id="KW-0540">Nuclease</keyword>
<protein>
    <recommendedName>
        <fullName evidence="3">3'-5' exonuclease domain-containing protein</fullName>
    </recommendedName>
</protein>
<feature type="domain" description="3'-5' exonuclease" evidence="3">
    <location>
        <begin position="32"/>
        <end position="115"/>
    </location>
</feature>